<evidence type="ECO:0000256" key="5">
    <source>
        <dbReference type="ARBA" id="ARBA00022695"/>
    </source>
</evidence>
<reference evidence="16" key="1">
    <citation type="submission" date="2010-03" db="EMBL/GenBank/DDBJ databases">
        <title>The genome sequence of Synergistetes sp. SGP1.</title>
        <authorList>
            <consortium name="metaHIT consortium -- http://www.metahit.eu/"/>
            <person name="Pajon A."/>
            <person name="Turner K."/>
            <person name="Parkhill J."/>
            <person name="Wade W."/>
            <person name="Vartoukian S."/>
        </authorList>
    </citation>
    <scope>NUCLEOTIDE SEQUENCE [LARGE SCALE GENOMIC DNA]</scope>
    <source>
        <strain evidence="16">SGP1</strain>
    </source>
</reference>
<keyword evidence="10 13" id="KW-0238">DNA-binding</keyword>
<dbReference type="Gene3D" id="3.30.1490.100">
    <property type="entry name" value="DNA polymerase, Y-family, little finger domain"/>
    <property type="match status" value="1"/>
</dbReference>
<dbReference type="GO" id="GO:0003684">
    <property type="term" value="F:damaged DNA binding"/>
    <property type="evidence" value="ECO:0007669"/>
    <property type="project" value="InterPro"/>
</dbReference>
<evidence type="ECO:0000313" key="15">
    <source>
        <dbReference type="EMBL" id="CBL28541.1"/>
    </source>
</evidence>
<accession>A0AB94IXS2</accession>
<dbReference type="PROSITE" id="PS50173">
    <property type="entry name" value="UMUC"/>
    <property type="match status" value="1"/>
</dbReference>
<dbReference type="HAMAP" id="MF_01113">
    <property type="entry name" value="DNApol_IV"/>
    <property type="match status" value="1"/>
</dbReference>
<feature type="domain" description="UmuC" evidence="14">
    <location>
        <begin position="13"/>
        <end position="200"/>
    </location>
</feature>
<evidence type="ECO:0000256" key="10">
    <source>
        <dbReference type="ARBA" id="ARBA00023125"/>
    </source>
</evidence>
<dbReference type="InterPro" id="IPR050116">
    <property type="entry name" value="DNA_polymerase-Y"/>
</dbReference>
<dbReference type="EMBL" id="FP929056">
    <property type="protein sequence ID" value="CBL28541.1"/>
    <property type="molecule type" value="Genomic_DNA"/>
</dbReference>
<evidence type="ECO:0000256" key="4">
    <source>
        <dbReference type="ARBA" id="ARBA00022679"/>
    </source>
</evidence>
<dbReference type="EC" id="2.7.7.7" evidence="13"/>
<dbReference type="InterPro" id="IPR022880">
    <property type="entry name" value="DNApol_IV"/>
</dbReference>
<dbReference type="AlphaFoldDB" id="A0AB94IXS2"/>
<dbReference type="PANTHER" id="PTHR11076">
    <property type="entry name" value="DNA REPAIR POLYMERASE UMUC / TRANSFERASE FAMILY MEMBER"/>
    <property type="match status" value="1"/>
</dbReference>
<dbReference type="RefSeq" id="WP_015556688.1">
    <property type="nucleotide sequence ID" value="NC_021038.1"/>
</dbReference>
<feature type="active site" evidence="13">
    <location>
        <position position="119"/>
    </location>
</feature>
<comment type="subunit">
    <text evidence="13">Monomer.</text>
</comment>
<keyword evidence="13" id="KW-0515">Mutator protein</keyword>
<evidence type="ECO:0000256" key="13">
    <source>
        <dbReference type="HAMAP-Rule" id="MF_01113"/>
    </source>
</evidence>
<dbReference type="PANTHER" id="PTHR11076:SF34">
    <property type="entry name" value="PROTEIN UMUC"/>
    <property type="match status" value="1"/>
</dbReference>
<dbReference type="KEGG" id="sbr:SY1_15290"/>
<keyword evidence="3 13" id="KW-0963">Cytoplasm</keyword>
<dbReference type="Proteomes" id="UP000008957">
    <property type="component" value="Chromosome"/>
</dbReference>
<keyword evidence="4 13" id="KW-0808">Transferase</keyword>
<dbReference type="InterPro" id="IPR053848">
    <property type="entry name" value="IMS_HHH_1"/>
</dbReference>
<dbReference type="GO" id="GO:0003887">
    <property type="term" value="F:DNA-directed DNA polymerase activity"/>
    <property type="evidence" value="ECO:0007669"/>
    <property type="project" value="UniProtKB-UniRule"/>
</dbReference>
<dbReference type="GO" id="GO:0006281">
    <property type="term" value="P:DNA repair"/>
    <property type="evidence" value="ECO:0007669"/>
    <property type="project" value="UniProtKB-UniRule"/>
</dbReference>
<dbReference type="GO" id="GO:0009432">
    <property type="term" value="P:SOS response"/>
    <property type="evidence" value="ECO:0007669"/>
    <property type="project" value="TreeGrafter"/>
</dbReference>
<evidence type="ECO:0000256" key="9">
    <source>
        <dbReference type="ARBA" id="ARBA00022842"/>
    </source>
</evidence>
<dbReference type="InterPro" id="IPR001126">
    <property type="entry name" value="UmuC"/>
</dbReference>
<sequence length="419" mass="46185">MNHARGASRERLIFHVDVNSAFLSWEAARRVREGGADLRLVPSAVGGAPEDRTCVVLAKSIPAKRFGVRTGEPVAMALRKCPGLVLAPPDFRLYDRCSCALMDVCHQFSPAVERFSIDECFLDMTGTGLLYPDPLDAAYALKDRIRDELGFTVNVGVSSNKFLAKAASDFEKPDRVHALWPGDLEDQLWPLSVGELFSVGQATAARLTGAGIRTIGDLARADPKRLQAVVGAGMGRRLHRYANGEDDSPVLADPAEAKGYSISTTFREDLTEMSAARLVLLDLADSVTARMRADAKRAGGVSVTLRSSDFRDRSHQTRLSEPTDVTDEVCETARRLLAEAWNGRTPLRLLGIALTHLTSEDALQLSLFSDERRERARRMDKAVDALRRDLGFDIIRRGGGADVGRKYRAQLENRRERRP</sequence>
<proteinExistence type="inferred from homology"/>
<evidence type="ECO:0000256" key="2">
    <source>
        <dbReference type="ARBA" id="ARBA00010945"/>
    </source>
</evidence>
<feature type="binding site" evidence="13">
    <location>
        <position position="17"/>
    </location>
    <ligand>
        <name>Mg(2+)</name>
        <dbReference type="ChEBI" id="CHEBI:18420"/>
    </ligand>
</feature>
<dbReference type="GO" id="GO:0005829">
    <property type="term" value="C:cytosol"/>
    <property type="evidence" value="ECO:0007669"/>
    <property type="project" value="TreeGrafter"/>
</dbReference>
<keyword evidence="11 13" id="KW-0234">DNA repair</keyword>
<dbReference type="Gene3D" id="3.40.1170.60">
    <property type="match status" value="1"/>
</dbReference>
<dbReference type="InterPro" id="IPR043128">
    <property type="entry name" value="Rev_trsase/Diguanyl_cyclase"/>
</dbReference>
<comment type="catalytic activity">
    <reaction evidence="12 13">
        <text>DNA(n) + a 2'-deoxyribonucleoside 5'-triphosphate = DNA(n+1) + diphosphate</text>
        <dbReference type="Rhea" id="RHEA:22508"/>
        <dbReference type="Rhea" id="RHEA-COMP:17339"/>
        <dbReference type="Rhea" id="RHEA-COMP:17340"/>
        <dbReference type="ChEBI" id="CHEBI:33019"/>
        <dbReference type="ChEBI" id="CHEBI:61560"/>
        <dbReference type="ChEBI" id="CHEBI:173112"/>
        <dbReference type="EC" id="2.7.7.7"/>
    </reaction>
</comment>
<dbReference type="Pfam" id="PF21999">
    <property type="entry name" value="IMS_HHH_1"/>
    <property type="match status" value="1"/>
</dbReference>
<evidence type="ECO:0000313" key="16">
    <source>
        <dbReference type="Proteomes" id="UP000008957"/>
    </source>
</evidence>
<comment type="similarity">
    <text evidence="2 13">Belongs to the DNA polymerase type-Y family.</text>
</comment>
<dbReference type="InterPro" id="IPR017961">
    <property type="entry name" value="DNA_pol_Y-fam_little_finger"/>
</dbReference>
<comment type="cofactor">
    <cofactor evidence="13">
        <name>Mg(2+)</name>
        <dbReference type="ChEBI" id="CHEBI:18420"/>
    </cofactor>
    <text evidence="13">Binds 2 magnesium ions per subunit.</text>
</comment>
<keyword evidence="6 13" id="KW-0235">DNA replication</keyword>
<evidence type="ECO:0000259" key="14">
    <source>
        <dbReference type="PROSITE" id="PS50173"/>
    </source>
</evidence>
<comment type="subcellular location">
    <subcellularLocation>
        <location evidence="1 13">Cytoplasm</location>
    </subcellularLocation>
</comment>
<dbReference type="Gene3D" id="3.30.70.270">
    <property type="match status" value="1"/>
</dbReference>
<dbReference type="SUPFAM" id="SSF100879">
    <property type="entry name" value="Lesion bypass DNA polymerase (Y-family), little finger domain"/>
    <property type="match status" value="1"/>
</dbReference>
<dbReference type="SUPFAM" id="SSF56672">
    <property type="entry name" value="DNA/RNA polymerases"/>
    <property type="match status" value="1"/>
</dbReference>
<dbReference type="Pfam" id="PF00817">
    <property type="entry name" value="IMS"/>
    <property type="match status" value="1"/>
</dbReference>
<dbReference type="CDD" id="cd03586">
    <property type="entry name" value="PolY_Pol_IV_kappa"/>
    <property type="match status" value="1"/>
</dbReference>
<evidence type="ECO:0000256" key="1">
    <source>
        <dbReference type="ARBA" id="ARBA00004496"/>
    </source>
</evidence>
<keyword evidence="8 13" id="KW-0227">DNA damage</keyword>
<evidence type="ECO:0000256" key="11">
    <source>
        <dbReference type="ARBA" id="ARBA00023204"/>
    </source>
</evidence>
<dbReference type="GO" id="GO:0000287">
    <property type="term" value="F:magnesium ion binding"/>
    <property type="evidence" value="ECO:0007669"/>
    <property type="project" value="UniProtKB-UniRule"/>
</dbReference>
<dbReference type="Pfam" id="PF11799">
    <property type="entry name" value="IMS_C"/>
    <property type="match status" value="1"/>
</dbReference>
<comment type="function">
    <text evidence="13">Poorly processive, error-prone DNA polymerase involved in untargeted mutagenesis. Copies undamaged DNA at stalled replication forks, which arise in vivo from mismatched or misaligned primer ends. These misaligned primers can be extended by PolIV. Exhibits no 3'-5' exonuclease (proofreading) activity. May be involved in translesional synthesis, in conjunction with the beta clamp from PolIII.</text>
</comment>
<gene>
    <name evidence="13" type="primary">dinB</name>
    <name evidence="15" type="ORF">SY1_15290</name>
</gene>
<dbReference type="InterPro" id="IPR043502">
    <property type="entry name" value="DNA/RNA_pol_sf"/>
</dbReference>
<evidence type="ECO:0000256" key="12">
    <source>
        <dbReference type="ARBA" id="ARBA00049244"/>
    </source>
</evidence>
<keyword evidence="16" id="KW-1185">Reference proteome</keyword>
<evidence type="ECO:0000256" key="3">
    <source>
        <dbReference type="ARBA" id="ARBA00022490"/>
    </source>
</evidence>
<protein>
    <recommendedName>
        <fullName evidence="13">DNA polymerase IV</fullName>
        <shortName evidence="13">Pol IV</shortName>
        <ecNumber evidence="13">2.7.7.7</ecNumber>
    </recommendedName>
</protein>
<evidence type="ECO:0000256" key="7">
    <source>
        <dbReference type="ARBA" id="ARBA00022723"/>
    </source>
</evidence>
<dbReference type="InterPro" id="IPR036775">
    <property type="entry name" value="DNA_pol_Y-fam_lit_finger_sf"/>
</dbReference>
<name>A0AB94IXS2_9BACT</name>
<organism evidence="15 16">
    <name type="scientific">Fretibacterium fastidiosum</name>
    <dbReference type="NCBI Taxonomy" id="651822"/>
    <lineage>
        <taxon>Bacteria</taxon>
        <taxon>Thermotogati</taxon>
        <taxon>Synergistota</taxon>
        <taxon>Synergistia</taxon>
        <taxon>Synergistales</taxon>
        <taxon>Aminobacteriaceae</taxon>
        <taxon>Fretibacterium</taxon>
    </lineage>
</organism>
<keyword evidence="9 13" id="KW-0460">Magnesium</keyword>
<feature type="site" description="Substrate discrimination" evidence="13">
    <location>
        <position position="22"/>
    </location>
</feature>
<evidence type="ECO:0000256" key="6">
    <source>
        <dbReference type="ARBA" id="ARBA00022705"/>
    </source>
</evidence>
<dbReference type="GO" id="GO:0042276">
    <property type="term" value="P:error-prone translesion synthesis"/>
    <property type="evidence" value="ECO:0007669"/>
    <property type="project" value="TreeGrafter"/>
</dbReference>
<evidence type="ECO:0000256" key="8">
    <source>
        <dbReference type="ARBA" id="ARBA00022763"/>
    </source>
</evidence>
<feature type="binding site" evidence="13">
    <location>
        <position position="118"/>
    </location>
    <ligand>
        <name>Mg(2+)</name>
        <dbReference type="ChEBI" id="CHEBI:18420"/>
    </ligand>
</feature>
<keyword evidence="13" id="KW-0239">DNA-directed DNA polymerase</keyword>
<reference evidence="15 16" key="2">
    <citation type="submission" date="2010-03" db="EMBL/GenBank/DDBJ databases">
        <authorList>
            <person name="Pajon A."/>
        </authorList>
    </citation>
    <scope>NUCLEOTIDE SEQUENCE [LARGE SCALE GENOMIC DNA]</scope>
    <source>
        <strain evidence="15 16">SGP1</strain>
    </source>
</reference>
<dbReference type="GO" id="GO:0006261">
    <property type="term" value="P:DNA-templated DNA replication"/>
    <property type="evidence" value="ECO:0007669"/>
    <property type="project" value="UniProtKB-UniRule"/>
</dbReference>
<keyword evidence="7 13" id="KW-0479">Metal-binding</keyword>
<keyword evidence="5 13" id="KW-0548">Nucleotidyltransferase</keyword>
<dbReference type="Gene3D" id="1.10.150.20">
    <property type="entry name" value="5' to 3' exonuclease, C-terminal subdomain"/>
    <property type="match status" value="1"/>
</dbReference>